<organism evidence="1">
    <name type="scientific">Sesamum latifolium</name>
    <dbReference type="NCBI Taxonomy" id="2727402"/>
    <lineage>
        <taxon>Eukaryota</taxon>
        <taxon>Viridiplantae</taxon>
        <taxon>Streptophyta</taxon>
        <taxon>Embryophyta</taxon>
        <taxon>Tracheophyta</taxon>
        <taxon>Spermatophyta</taxon>
        <taxon>Magnoliopsida</taxon>
        <taxon>eudicotyledons</taxon>
        <taxon>Gunneridae</taxon>
        <taxon>Pentapetalae</taxon>
        <taxon>asterids</taxon>
        <taxon>lamiids</taxon>
        <taxon>Lamiales</taxon>
        <taxon>Pedaliaceae</taxon>
        <taxon>Sesamum</taxon>
    </lineage>
</organism>
<reference evidence="1" key="1">
    <citation type="submission" date="2020-06" db="EMBL/GenBank/DDBJ databases">
        <authorList>
            <person name="Li T."/>
            <person name="Hu X."/>
            <person name="Zhang T."/>
            <person name="Song X."/>
            <person name="Zhang H."/>
            <person name="Dai N."/>
            <person name="Sheng W."/>
            <person name="Hou X."/>
            <person name="Wei L."/>
        </authorList>
    </citation>
    <scope>NUCLEOTIDE SEQUENCE</scope>
    <source>
        <strain evidence="1">KEN1</strain>
        <tissue evidence="1">Leaf</tissue>
    </source>
</reference>
<evidence type="ECO:0008006" key="2">
    <source>
        <dbReference type="Google" id="ProtNLM"/>
    </source>
</evidence>
<proteinExistence type="predicted"/>
<protein>
    <recommendedName>
        <fullName evidence="2">Retrotransposon gag domain-containing protein</fullName>
    </recommendedName>
</protein>
<accession>A0AAW2X1Y3</accession>
<dbReference type="EMBL" id="JACGWN010000006">
    <property type="protein sequence ID" value="KAL0448000.1"/>
    <property type="molecule type" value="Genomic_DNA"/>
</dbReference>
<sequence>MEDYKFPLYNSSSTAREDYKFPLCNFSSATREDYKFPLCNSSRAFKAEIDSFVKRHDKISAHKFLLAQWDHLYLSSLLFANQFKKPMEMKDNISNTPNFKYHMSSLEASSQQNNHVGASRDDVITLPLKFSPELGAKQEIQAVEKDLLDNASSINPKAEVATVMMVQTTSLKEQIASLTVAVGNLLKHVQAHDEQLNKLHDKFQSTPALNEFEEQDLSVECNTSKGIPVSTDRFISVEHVRNTVNEAIEKTCETQVQAFKSYVKPYTRRIEQLRMPLNYQPPKFQQFNGDGHPRQHIAHFVETCNNAGIDGDLLVKQFILSLKDVAFDCTRRTVSMIELANQHQGKDEPVLEYINNWRNLSLNCKYTLPEISAVELCIQGMHWELCYILQAIKPKTFGELATRAHGIEMSFNCKEDEYLVDAIEDNSDNNATP</sequence>
<dbReference type="PANTHER" id="PTHR33437:SF2">
    <property type="entry name" value="OS06G0361200 PROTEIN"/>
    <property type="match status" value="1"/>
</dbReference>
<gene>
    <name evidence="1" type="ORF">Slati_1927900</name>
</gene>
<evidence type="ECO:0000313" key="1">
    <source>
        <dbReference type="EMBL" id="KAL0448000.1"/>
    </source>
</evidence>
<reference evidence="1" key="2">
    <citation type="journal article" date="2024" name="Plant">
        <title>Genomic evolution and insights into agronomic trait innovations of Sesamum species.</title>
        <authorList>
            <person name="Miao H."/>
            <person name="Wang L."/>
            <person name="Qu L."/>
            <person name="Liu H."/>
            <person name="Sun Y."/>
            <person name="Le M."/>
            <person name="Wang Q."/>
            <person name="Wei S."/>
            <person name="Zheng Y."/>
            <person name="Lin W."/>
            <person name="Duan Y."/>
            <person name="Cao H."/>
            <person name="Xiong S."/>
            <person name="Wang X."/>
            <person name="Wei L."/>
            <person name="Li C."/>
            <person name="Ma Q."/>
            <person name="Ju M."/>
            <person name="Zhao R."/>
            <person name="Li G."/>
            <person name="Mu C."/>
            <person name="Tian Q."/>
            <person name="Mei H."/>
            <person name="Zhang T."/>
            <person name="Gao T."/>
            <person name="Zhang H."/>
        </authorList>
    </citation>
    <scope>NUCLEOTIDE SEQUENCE</scope>
    <source>
        <strain evidence="1">KEN1</strain>
    </source>
</reference>
<name>A0AAW2X1Y3_9LAMI</name>
<dbReference type="PANTHER" id="PTHR33437">
    <property type="entry name" value="OS06G0361200 PROTEIN"/>
    <property type="match status" value="1"/>
</dbReference>
<comment type="caution">
    <text evidence="1">The sequence shown here is derived from an EMBL/GenBank/DDBJ whole genome shotgun (WGS) entry which is preliminary data.</text>
</comment>
<dbReference type="AlphaFoldDB" id="A0AAW2X1Y3"/>